<organism evidence="2 3">
    <name type="scientific">Frankia canadensis</name>
    <dbReference type="NCBI Taxonomy" id="1836972"/>
    <lineage>
        <taxon>Bacteria</taxon>
        <taxon>Bacillati</taxon>
        <taxon>Actinomycetota</taxon>
        <taxon>Actinomycetes</taxon>
        <taxon>Frankiales</taxon>
        <taxon>Frankiaceae</taxon>
        <taxon>Frankia</taxon>
    </lineage>
</organism>
<dbReference type="EMBL" id="FZMO01000547">
    <property type="protein sequence ID" value="SNQ51776.1"/>
    <property type="molecule type" value="Genomic_DNA"/>
</dbReference>
<feature type="compositionally biased region" description="Polar residues" evidence="1">
    <location>
        <begin position="1"/>
        <end position="17"/>
    </location>
</feature>
<reference evidence="2 3" key="1">
    <citation type="submission" date="2017-06" db="EMBL/GenBank/DDBJ databases">
        <authorList>
            <person name="Kim H.J."/>
            <person name="Triplett B.A."/>
        </authorList>
    </citation>
    <scope>NUCLEOTIDE SEQUENCE [LARGE SCALE GENOMIC DNA]</scope>
    <source>
        <strain evidence="2">FRACA_ARgP5</strain>
    </source>
</reference>
<sequence length="68" mass="7411">MTCGRQQAWSQTGSAPSDSPRLSPVRHSSGPVAAFGIALHKKDSRTIPERPVSHFHRQLLSLQGGYTQ</sequence>
<gene>
    <name evidence="2" type="ORF">FRACA_80076</name>
</gene>
<evidence type="ECO:0000313" key="3">
    <source>
        <dbReference type="Proteomes" id="UP000234331"/>
    </source>
</evidence>
<name>A0A2I2L1G9_9ACTN</name>
<evidence type="ECO:0000256" key="1">
    <source>
        <dbReference type="SAM" id="MobiDB-lite"/>
    </source>
</evidence>
<keyword evidence="3" id="KW-1185">Reference proteome</keyword>
<protein>
    <submittedName>
        <fullName evidence="2">Uncharacterized protein</fullName>
    </submittedName>
</protein>
<proteinExistence type="predicted"/>
<feature type="region of interest" description="Disordered" evidence="1">
    <location>
        <begin position="1"/>
        <end position="29"/>
    </location>
</feature>
<dbReference type="AlphaFoldDB" id="A0A2I2L1G9"/>
<evidence type="ECO:0000313" key="2">
    <source>
        <dbReference type="EMBL" id="SNQ51776.1"/>
    </source>
</evidence>
<accession>A0A2I2L1G9</accession>
<dbReference type="Proteomes" id="UP000234331">
    <property type="component" value="Unassembled WGS sequence"/>
</dbReference>